<feature type="region of interest" description="Disordered" evidence="1">
    <location>
        <begin position="1"/>
        <end position="154"/>
    </location>
</feature>
<feature type="compositionally biased region" description="Basic residues" evidence="1">
    <location>
        <begin position="32"/>
        <end position="41"/>
    </location>
</feature>
<feature type="compositionally biased region" description="Basic and acidic residues" evidence="1">
    <location>
        <begin position="114"/>
        <end position="124"/>
    </location>
</feature>
<evidence type="ECO:0000256" key="1">
    <source>
        <dbReference type="SAM" id="MobiDB-lite"/>
    </source>
</evidence>
<keyword evidence="2" id="KW-0413">Isomerase</keyword>
<proteinExistence type="predicted"/>
<feature type="non-terminal residue" evidence="2">
    <location>
        <position position="1"/>
    </location>
</feature>
<feature type="compositionally biased region" description="Basic and acidic residues" evidence="1">
    <location>
        <begin position="1"/>
        <end position="15"/>
    </location>
</feature>
<sequence length="178" mass="19343">DHHDDRPRRTGDHRPRAPRGRPRLLRAQLRPGRVRRGRPGARGRAVQRVVQPPRRDAARHALPGRSGDGGQAGALHRRGGARHRRGRAGGLADLPAARRGRADRREPALAVRPADVRARLPDPRGRRRGHLPGQRGLHPRHGARPAPRRPGARPVVAVAGQHHLGQGRLLAAADGACV</sequence>
<feature type="compositionally biased region" description="Basic residues" evidence="1">
    <location>
        <begin position="137"/>
        <end position="151"/>
    </location>
</feature>
<dbReference type="EC" id="5.1.3.13" evidence="2"/>
<feature type="non-terminal residue" evidence="2">
    <location>
        <position position="178"/>
    </location>
</feature>
<protein>
    <submittedName>
        <fullName evidence="2">dTDP-4-dehydrorhamnose 3,5-epimerase</fullName>
        <ecNumber evidence="2">5.1.3.13</ecNumber>
    </submittedName>
</protein>
<dbReference type="AlphaFoldDB" id="A0A6J4MEE8"/>
<feature type="compositionally biased region" description="Low complexity" evidence="1">
    <location>
        <begin position="42"/>
        <end position="52"/>
    </location>
</feature>
<reference evidence="2" key="1">
    <citation type="submission" date="2020-02" db="EMBL/GenBank/DDBJ databases">
        <authorList>
            <person name="Meier V. D."/>
        </authorList>
    </citation>
    <scope>NUCLEOTIDE SEQUENCE</scope>
    <source>
        <strain evidence="2">AVDCRST_MAG16</strain>
    </source>
</reference>
<dbReference type="EMBL" id="CADCUE010000264">
    <property type="protein sequence ID" value="CAA9357851.1"/>
    <property type="molecule type" value="Genomic_DNA"/>
</dbReference>
<feature type="compositionally biased region" description="Basic residues" evidence="1">
    <location>
        <begin position="75"/>
        <end position="87"/>
    </location>
</feature>
<evidence type="ECO:0000313" key="2">
    <source>
        <dbReference type="EMBL" id="CAA9357851.1"/>
    </source>
</evidence>
<organism evidence="2">
    <name type="scientific">uncultured Frankineae bacterium</name>
    <dbReference type="NCBI Taxonomy" id="437475"/>
    <lineage>
        <taxon>Bacteria</taxon>
        <taxon>Bacillati</taxon>
        <taxon>Actinomycetota</taxon>
        <taxon>Actinomycetes</taxon>
        <taxon>Frankiales</taxon>
        <taxon>environmental samples</taxon>
    </lineage>
</organism>
<gene>
    <name evidence="2" type="ORF">AVDCRST_MAG16-2805</name>
</gene>
<accession>A0A6J4MEE8</accession>
<name>A0A6J4MEE8_9ACTN</name>
<dbReference type="GO" id="GO:0008830">
    <property type="term" value="F:dTDP-4-dehydrorhamnose 3,5-epimerase activity"/>
    <property type="evidence" value="ECO:0007669"/>
    <property type="project" value="UniProtKB-EC"/>
</dbReference>